<gene>
    <name evidence="2" type="ORF">FB45DRAFT_930853</name>
</gene>
<dbReference type="AlphaFoldDB" id="A0AAD7BF45"/>
<keyword evidence="3" id="KW-1185">Reference proteome</keyword>
<protein>
    <recommendedName>
        <fullName evidence="4">F-box domain-containing protein</fullName>
    </recommendedName>
</protein>
<evidence type="ECO:0000313" key="3">
    <source>
        <dbReference type="Proteomes" id="UP001221142"/>
    </source>
</evidence>
<organism evidence="2 3">
    <name type="scientific">Roridomyces roridus</name>
    <dbReference type="NCBI Taxonomy" id="1738132"/>
    <lineage>
        <taxon>Eukaryota</taxon>
        <taxon>Fungi</taxon>
        <taxon>Dikarya</taxon>
        <taxon>Basidiomycota</taxon>
        <taxon>Agaricomycotina</taxon>
        <taxon>Agaricomycetes</taxon>
        <taxon>Agaricomycetidae</taxon>
        <taxon>Agaricales</taxon>
        <taxon>Marasmiineae</taxon>
        <taxon>Mycenaceae</taxon>
        <taxon>Roridomyces</taxon>
    </lineage>
</organism>
<evidence type="ECO:0000256" key="1">
    <source>
        <dbReference type="SAM" id="Coils"/>
    </source>
</evidence>
<evidence type="ECO:0008006" key="4">
    <source>
        <dbReference type="Google" id="ProtNLM"/>
    </source>
</evidence>
<feature type="non-terminal residue" evidence="2">
    <location>
        <position position="1"/>
    </location>
</feature>
<dbReference type="Proteomes" id="UP001221142">
    <property type="component" value="Unassembled WGS sequence"/>
</dbReference>
<sequence length="534" mass="62071">MDFIDRVATRETLQQKENLVNKLGKSVAVLEARIAELKNEIALCKDKLSPFRRLPPELVVEICHYFAPSRRSGLTRTTGSRVKLPWTLGHICRSWRRIALSLGRLWSFVDCGLTHPYDLDEATLSTPYDEHKEEVYFTQLPVRGYGSMSNSEEAEQEFWELQEGFTIERRLDQIETCVQRSGSRLISLRIDDGVALPILNGVLNHSRRLGELIWNNNPCQFAIDALHGRDLRFLHTLTLIGRSPDPEQLWIPNLTDLTLVDIGMWGQCAHIPWSRLKRYCEQRCTGDDRGMMESYRQFTHLEVLHIDQPQRDYDSDEPGSTPCDFSPRSVCLPYLHTASFIRTSLKVIQLFDMPKLQVYSVEDEWYTPDDLLNRLPPSSSHIDTLRLRYWDTPGHIYGVPDFYSDDDEVLMDVGRLLQMYPYLKNLAINIPQFIANHHISQLIASKEFGRKLEFIRFSSNSLRPGWEWPKLVEMLRTRFQLKTQGGAARLKRFEYLNRSGDRRIVTGLETLRRIEGWDIRVIESPGVDIEDEEF</sequence>
<accession>A0AAD7BF45</accession>
<evidence type="ECO:0000313" key="2">
    <source>
        <dbReference type="EMBL" id="KAJ7619460.1"/>
    </source>
</evidence>
<keyword evidence="1" id="KW-0175">Coiled coil</keyword>
<reference evidence="2" key="1">
    <citation type="submission" date="2023-03" db="EMBL/GenBank/DDBJ databases">
        <title>Massive genome expansion in bonnet fungi (Mycena s.s.) driven by repeated elements and novel gene families across ecological guilds.</title>
        <authorList>
            <consortium name="Lawrence Berkeley National Laboratory"/>
            <person name="Harder C.B."/>
            <person name="Miyauchi S."/>
            <person name="Viragh M."/>
            <person name="Kuo A."/>
            <person name="Thoen E."/>
            <person name="Andreopoulos B."/>
            <person name="Lu D."/>
            <person name="Skrede I."/>
            <person name="Drula E."/>
            <person name="Henrissat B."/>
            <person name="Morin E."/>
            <person name="Kohler A."/>
            <person name="Barry K."/>
            <person name="LaButti K."/>
            <person name="Morin E."/>
            <person name="Salamov A."/>
            <person name="Lipzen A."/>
            <person name="Mereny Z."/>
            <person name="Hegedus B."/>
            <person name="Baldrian P."/>
            <person name="Stursova M."/>
            <person name="Weitz H."/>
            <person name="Taylor A."/>
            <person name="Grigoriev I.V."/>
            <person name="Nagy L.G."/>
            <person name="Martin F."/>
            <person name="Kauserud H."/>
        </authorList>
    </citation>
    <scope>NUCLEOTIDE SEQUENCE</scope>
    <source>
        <strain evidence="2">9284</strain>
    </source>
</reference>
<proteinExistence type="predicted"/>
<comment type="caution">
    <text evidence="2">The sequence shown here is derived from an EMBL/GenBank/DDBJ whole genome shotgun (WGS) entry which is preliminary data.</text>
</comment>
<feature type="coiled-coil region" evidence="1">
    <location>
        <begin position="13"/>
        <end position="47"/>
    </location>
</feature>
<dbReference type="EMBL" id="JARKIF010000018">
    <property type="protein sequence ID" value="KAJ7619460.1"/>
    <property type="molecule type" value="Genomic_DNA"/>
</dbReference>
<name>A0AAD7BF45_9AGAR</name>